<evidence type="ECO:0000313" key="1">
    <source>
        <dbReference type="EMBL" id="ADV66167.1"/>
    </source>
</evidence>
<keyword evidence="2" id="KW-1185">Reference proteome</keyword>
<name>E8U528_DEIML</name>
<proteinExistence type="predicted"/>
<dbReference type="HOGENOM" id="CLU_893483_0_0_0"/>
<reference evidence="2" key="2">
    <citation type="submission" date="2011-01" db="EMBL/GenBank/DDBJ databases">
        <title>The complete genome of Deinococcus maricopensis DSM 21211.</title>
        <authorList>
            <consortium name="US DOE Joint Genome Institute (JGI-PGF)"/>
            <person name="Lucas S."/>
            <person name="Copeland A."/>
            <person name="Lapidus A."/>
            <person name="Goodwin L."/>
            <person name="Pitluck S."/>
            <person name="Kyrpides N."/>
            <person name="Mavromatis K."/>
            <person name="Pagani I."/>
            <person name="Ivanova N."/>
            <person name="Ovchinnikova G."/>
            <person name="Zeytun A."/>
            <person name="Detter J.C."/>
            <person name="Han C."/>
            <person name="Land M."/>
            <person name="Hauser L."/>
            <person name="Markowitz V."/>
            <person name="Cheng J.-F."/>
            <person name="Hugenholtz P."/>
            <person name="Woyke T."/>
            <person name="Wu D."/>
            <person name="Pukall R."/>
            <person name="Gehrich-Schroeter G."/>
            <person name="Brambilla E."/>
            <person name="Klenk H.-P."/>
            <person name="Eisen J.A."/>
        </authorList>
    </citation>
    <scope>NUCLEOTIDE SEQUENCE [LARGE SCALE GENOMIC DNA]</scope>
    <source>
        <strain evidence="2">DSM 21211 / LMG 22137 / NRRL B-23946 / LB-34</strain>
    </source>
</reference>
<organism evidence="1 2">
    <name type="scientific">Deinococcus maricopensis (strain DSM 21211 / LMG 22137 / NRRL B-23946 / LB-34)</name>
    <dbReference type="NCBI Taxonomy" id="709986"/>
    <lineage>
        <taxon>Bacteria</taxon>
        <taxon>Thermotogati</taxon>
        <taxon>Deinococcota</taxon>
        <taxon>Deinococci</taxon>
        <taxon>Deinococcales</taxon>
        <taxon>Deinococcaceae</taxon>
        <taxon>Deinococcus</taxon>
    </lineage>
</organism>
<accession>E8U528</accession>
<gene>
    <name evidence="1" type="ordered locus">Deima_0508</name>
</gene>
<dbReference type="KEGG" id="dmr:Deima_0508"/>
<dbReference type="EMBL" id="CP002454">
    <property type="protein sequence ID" value="ADV66167.1"/>
    <property type="molecule type" value="Genomic_DNA"/>
</dbReference>
<sequence precursor="true">MASISLPNVGRETAWGLVWRAPHLPLNGAPAATGTAGGTLVQESELLAVQGAAEHLAALGWTGRITLHCDDIQVVRQLGGLVPAPGPDVLVVRERLEALGVTLKHVDRERTAARAAHQQARLTLSQSSAWRRLTRAMRSEAEAELPRLLRAVAHGEETSPARFQKGGLLVQLAHHQQQGRERLLVTLSVQKAEGRSVLLHEGPLDTAPAIVRRIAQELTAYERDRVEARLGRRALPGNPEELRSVVLELLAEGGVDGMPFSHLSQLLHGVELQVLKDLASAWPEVQVTMHGRNAWLRLRQHPRIKGAEVQP</sequence>
<dbReference type="AlphaFoldDB" id="E8U528"/>
<protein>
    <submittedName>
        <fullName evidence="1">Uncharacterized protein</fullName>
    </submittedName>
</protein>
<dbReference type="OrthoDB" id="9832579at2"/>
<evidence type="ECO:0000313" key="2">
    <source>
        <dbReference type="Proteomes" id="UP000008635"/>
    </source>
</evidence>
<reference evidence="1 2" key="1">
    <citation type="journal article" date="2011" name="Stand. Genomic Sci.">
        <title>Complete genome sequence of Deinococcus maricopensis type strain (LB-34).</title>
        <authorList>
            <person name="Pukall R."/>
            <person name="Zeytun A."/>
            <person name="Lucas S."/>
            <person name="Lapidus A."/>
            <person name="Hammon N."/>
            <person name="Deshpande S."/>
            <person name="Nolan M."/>
            <person name="Cheng J.F."/>
            <person name="Pitluck S."/>
            <person name="Liolios K."/>
            <person name="Pagani I."/>
            <person name="Mikhailova N."/>
            <person name="Ivanova N."/>
            <person name="Mavromatis K."/>
            <person name="Pati A."/>
            <person name="Tapia R."/>
            <person name="Han C."/>
            <person name="Goodwin L."/>
            <person name="Chen A."/>
            <person name="Palaniappan K."/>
            <person name="Land M."/>
            <person name="Hauser L."/>
            <person name="Chang Y.J."/>
            <person name="Jeffries C.D."/>
            <person name="Brambilla E.M."/>
            <person name="Rohde M."/>
            <person name="Goker M."/>
            <person name="Detter J.C."/>
            <person name="Woyke T."/>
            <person name="Bristow J."/>
            <person name="Eisen J.A."/>
            <person name="Markowitz V."/>
            <person name="Hugenholtz P."/>
            <person name="Kyrpides N.C."/>
            <person name="Klenk H.P."/>
        </authorList>
    </citation>
    <scope>NUCLEOTIDE SEQUENCE [LARGE SCALE GENOMIC DNA]</scope>
    <source>
        <strain evidence="2">DSM 21211 / LMG 22137 / NRRL B-23946 / LB-34</strain>
    </source>
</reference>
<dbReference type="RefSeq" id="WP_013555672.1">
    <property type="nucleotide sequence ID" value="NC_014958.1"/>
</dbReference>
<dbReference type="Proteomes" id="UP000008635">
    <property type="component" value="Chromosome"/>
</dbReference>